<dbReference type="RefSeq" id="WP_182961148.1">
    <property type="nucleotide sequence ID" value="NZ_WNXC01000009.1"/>
</dbReference>
<reference evidence="2 3" key="1">
    <citation type="submission" date="2019-11" db="EMBL/GenBank/DDBJ databases">
        <title>Description of Pedobacter sp. LMG 31462T.</title>
        <authorList>
            <person name="Carlier A."/>
            <person name="Qi S."/>
            <person name="Vandamme P."/>
        </authorList>
    </citation>
    <scope>NUCLEOTIDE SEQUENCE [LARGE SCALE GENOMIC DNA]</scope>
    <source>
        <strain evidence="2 3">LMG 31462</strain>
    </source>
</reference>
<gene>
    <name evidence="2" type="ORF">GM920_20905</name>
</gene>
<keyword evidence="3" id="KW-1185">Reference proteome</keyword>
<sequence length="189" mass="22290">MNIPLLSAIKSIIKLSSEEEEIIQNLFKSKTYKKGTFFLKEGDVCRQVGFITKGIFRYYINDEGEDKTYGFSKENEFTCNYESFVPQSPSNQIIQALEDTELMVISYDGLKEFYTKIKEGERFGRNIIEQVFVQTLKDRNSFYTDSPQVRYEKFIRDHYDLQQRLPQYYIASFVGVKPQSLSRIRKRIS</sequence>
<name>A0ABR6F1G6_9SPHI</name>
<comment type="caution">
    <text evidence="2">The sequence shown here is derived from an EMBL/GenBank/DDBJ whole genome shotgun (WGS) entry which is preliminary data.</text>
</comment>
<dbReference type="SUPFAM" id="SSF51206">
    <property type="entry name" value="cAMP-binding domain-like"/>
    <property type="match status" value="1"/>
</dbReference>
<dbReference type="Gene3D" id="2.60.120.10">
    <property type="entry name" value="Jelly Rolls"/>
    <property type="match status" value="1"/>
</dbReference>
<evidence type="ECO:0000259" key="1">
    <source>
        <dbReference type="PROSITE" id="PS50042"/>
    </source>
</evidence>
<proteinExistence type="predicted"/>
<protein>
    <submittedName>
        <fullName evidence="2">Cyclic nucleotide-binding domain-containing protein</fullName>
    </submittedName>
</protein>
<dbReference type="EMBL" id="WNXC01000009">
    <property type="protein sequence ID" value="MBB2151373.1"/>
    <property type="molecule type" value="Genomic_DNA"/>
</dbReference>
<dbReference type="InterPro" id="IPR000595">
    <property type="entry name" value="cNMP-bd_dom"/>
</dbReference>
<dbReference type="PROSITE" id="PS50042">
    <property type="entry name" value="CNMP_BINDING_3"/>
    <property type="match status" value="1"/>
</dbReference>
<dbReference type="InterPro" id="IPR014710">
    <property type="entry name" value="RmlC-like_jellyroll"/>
</dbReference>
<evidence type="ECO:0000313" key="3">
    <source>
        <dbReference type="Proteomes" id="UP000636110"/>
    </source>
</evidence>
<organism evidence="2 3">
    <name type="scientific">Pedobacter gandavensis</name>
    <dbReference type="NCBI Taxonomy" id="2679963"/>
    <lineage>
        <taxon>Bacteria</taxon>
        <taxon>Pseudomonadati</taxon>
        <taxon>Bacteroidota</taxon>
        <taxon>Sphingobacteriia</taxon>
        <taxon>Sphingobacteriales</taxon>
        <taxon>Sphingobacteriaceae</taxon>
        <taxon>Pedobacter</taxon>
    </lineage>
</organism>
<dbReference type="CDD" id="cd00038">
    <property type="entry name" value="CAP_ED"/>
    <property type="match status" value="1"/>
</dbReference>
<dbReference type="Pfam" id="PF00027">
    <property type="entry name" value="cNMP_binding"/>
    <property type="match status" value="1"/>
</dbReference>
<dbReference type="Proteomes" id="UP000636110">
    <property type="component" value="Unassembled WGS sequence"/>
</dbReference>
<feature type="domain" description="Cyclic nucleotide-binding" evidence="1">
    <location>
        <begin position="11"/>
        <end position="113"/>
    </location>
</feature>
<accession>A0ABR6F1G6</accession>
<dbReference type="InterPro" id="IPR018490">
    <property type="entry name" value="cNMP-bd_dom_sf"/>
</dbReference>
<evidence type="ECO:0000313" key="2">
    <source>
        <dbReference type="EMBL" id="MBB2151373.1"/>
    </source>
</evidence>